<name>A0ABD2AC66_VESSQ</name>
<comment type="caution">
    <text evidence="2">The sequence shown here is derived from an EMBL/GenBank/DDBJ whole genome shotgun (WGS) entry which is preliminary data.</text>
</comment>
<proteinExistence type="predicted"/>
<protein>
    <submittedName>
        <fullName evidence="2">Uncharacterized protein</fullName>
    </submittedName>
</protein>
<dbReference type="EMBL" id="JAUDFV010000152">
    <property type="protein sequence ID" value="KAL2718199.1"/>
    <property type="molecule type" value="Genomic_DNA"/>
</dbReference>
<sequence length="73" mass="8337">MIRIMQCNSDGVPSTRRNLDQHPTCPMQKAQSIDHSLGGSYVGEVNSEYVLETREMQRDFGNFLFSFPKISKI</sequence>
<evidence type="ECO:0000313" key="2">
    <source>
        <dbReference type="EMBL" id="KAL2718199.1"/>
    </source>
</evidence>
<dbReference type="Proteomes" id="UP001607302">
    <property type="component" value="Unassembled WGS sequence"/>
</dbReference>
<evidence type="ECO:0000256" key="1">
    <source>
        <dbReference type="SAM" id="MobiDB-lite"/>
    </source>
</evidence>
<reference evidence="2 3" key="1">
    <citation type="journal article" date="2024" name="Ann. Entomol. Soc. Am.">
        <title>Genomic analyses of the southern and eastern yellowjacket wasps (Hymenoptera: Vespidae) reveal evolutionary signatures of social life.</title>
        <authorList>
            <person name="Catto M.A."/>
            <person name="Caine P.B."/>
            <person name="Orr S.E."/>
            <person name="Hunt B.G."/>
            <person name="Goodisman M.A.D."/>
        </authorList>
    </citation>
    <scope>NUCLEOTIDE SEQUENCE [LARGE SCALE GENOMIC DNA]</scope>
    <source>
        <strain evidence="2">233</strain>
        <tissue evidence="2">Head and thorax</tissue>
    </source>
</reference>
<dbReference type="AlphaFoldDB" id="A0ABD2AC66"/>
<gene>
    <name evidence="2" type="ORF">V1478_012075</name>
</gene>
<feature type="region of interest" description="Disordered" evidence="1">
    <location>
        <begin position="1"/>
        <end position="26"/>
    </location>
</feature>
<keyword evidence="3" id="KW-1185">Reference proteome</keyword>
<organism evidence="2 3">
    <name type="scientific">Vespula squamosa</name>
    <name type="common">Southern yellow jacket</name>
    <name type="synonym">Wasp</name>
    <dbReference type="NCBI Taxonomy" id="30214"/>
    <lineage>
        <taxon>Eukaryota</taxon>
        <taxon>Metazoa</taxon>
        <taxon>Ecdysozoa</taxon>
        <taxon>Arthropoda</taxon>
        <taxon>Hexapoda</taxon>
        <taxon>Insecta</taxon>
        <taxon>Pterygota</taxon>
        <taxon>Neoptera</taxon>
        <taxon>Endopterygota</taxon>
        <taxon>Hymenoptera</taxon>
        <taxon>Apocrita</taxon>
        <taxon>Aculeata</taxon>
        <taxon>Vespoidea</taxon>
        <taxon>Vespidae</taxon>
        <taxon>Vespinae</taxon>
        <taxon>Vespula</taxon>
    </lineage>
</organism>
<accession>A0ABD2AC66</accession>
<feature type="compositionally biased region" description="Polar residues" evidence="1">
    <location>
        <begin position="1"/>
        <end position="16"/>
    </location>
</feature>
<evidence type="ECO:0000313" key="3">
    <source>
        <dbReference type="Proteomes" id="UP001607302"/>
    </source>
</evidence>